<protein>
    <submittedName>
        <fullName evidence="2">Lamin tail domain-containing protein</fullName>
    </submittedName>
</protein>
<organism evidence="2 3">
    <name type="scientific">Sphingobacterium bovistauri</name>
    <dbReference type="NCBI Taxonomy" id="2781959"/>
    <lineage>
        <taxon>Bacteria</taxon>
        <taxon>Pseudomonadati</taxon>
        <taxon>Bacteroidota</taxon>
        <taxon>Sphingobacteriia</taxon>
        <taxon>Sphingobacteriales</taxon>
        <taxon>Sphingobacteriaceae</taxon>
        <taxon>Sphingobacterium</taxon>
    </lineage>
</organism>
<proteinExistence type="predicted"/>
<dbReference type="Gene3D" id="2.60.40.4070">
    <property type="match status" value="1"/>
</dbReference>
<evidence type="ECO:0000313" key="2">
    <source>
        <dbReference type="EMBL" id="MCA5004219.1"/>
    </source>
</evidence>
<evidence type="ECO:0000313" key="3">
    <source>
        <dbReference type="Proteomes" id="UP001165302"/>
    </source>
</evidence>
<comment type="caution">
    <text evidence="2">The sequence shown here is derived from an EMBL/GenBank/DDBJ whole genome shotgun (WGS) entry which is preliminary data.</text>
</comment>
<dbReference type="PROSITE" id="PS51841">
    <property type="entry name" value="LTD"/>
    <property type="match status" value="1"/>
</dbReference>
<sequence length="552" mass="62380">MKLLVKLYLLSLILAFNIQIKALAQSAPSLIINELMINPNNTASLPPFEYIEIFNNSTATIDLSEIILHINNNSQILPNYKIAPNQYILLCSQESLGQFSRYGNAVSLIRWSPLNNTSATIKLTQKDVLIDEVAYTDSWYNNTSKRNGGWSLERINPNWTCNINLNWSATNSLTGGSPGKPNTILNENFTPNIGITAYQIQRDQVYLTIDLNNSYFPDINTSSFTIIENVGKATKVEFWENKIVLTFPTQLDAQKLYTLKIENLRVCNLTIPPFDLNLFDQKEIKSGDILVNEILFNPKEGGVDFVELYNHTGFPINLQHFKLGNRSISSQFFLFEPGQYLAITTNKSSIIKHYPNAYADRILEIASLPPYTNQRGNVTLYSDQNLLLDSVYYTAEMHSKHLIDSKGISLERTSFDNLNWHSASTLIGGATPGYQNSTQQLSISQNKTYLNSKTFSPNNDGYEDELTINYELINPNYIIAVEIYNDKGQLVKKLAHQNLSGTNGSVTWDGVHDNGSPCPRGHYICFTQIFNHEGKTQKFKQPFVLINSLARH</sequence>
<dbReference type="SUPFAM" id="SSF74853">
    <property type="entry name" value="Lamin A/C globular tail domain"/>
    <property type="match status" value="1"/>
</dbReference>
<dbReference type="Pfam" id="PF00932">
    <property type="entry name" value="LTD"/>
    <property type="match status" value="2"/>
</dbReference>
<gene>
    <name evidence="2" type="ORF">IPZ78_03500</name>
</gene>
<accession>A0ABS7Z209</accession>
<dbReference type="Proteomes" id="UP001165302">
    <property type="component" value="Unassembled WGS sequence"/>
</dbReference>
<evidence type="ECO:0000259" key="1">
    <source>
        <dbReference type="PROSITE" id="PS51841"/>
    </source>
</evidence>
<feature type="domain" description="LTD" evidence="1">
    <location>
        <begin position="14"/>
        <end position="137"/>
    </location>
</feature>
<dbReference type="RefSeq" id="WP_225551554.1">
    <property type="nucleotide sequence ID" value="NZ_JADEYP010000004.1"/>
</dbReference>
<reference evidence="2" key="1">
    <citation type="submission" date="2020-10" db="EMBL/GenBank/DDBJ databases">
        <authorList>
            <person name="Lu T."/>
            <person name="Wang Q."/>
            <person name="Han X."/>
        </authorList>
    </citation>
    <scope>NUCLEOTIDE SEQUENCE</scope>
    <source>
        <strain evidence="2">WQ 366</strain>
    </source>
</reference>
<dbReference type="EMBL" id="JADEYP010000004">
    <property type="protein sequence ID" value="MCA5004219.1"/>
    <property type="molecule type" value="Genomic_DNA"/>
</dbReference>
<keyword evidence="3" id="KW-1185">Reference proteome</keyword>
<dbReference type="Pfam" id="PF13585">
    <property type="entry name" value="CHU_C"/>
    <property type="match status" value="1"/>
</dbReference>
<dbReference type="InterPro" id="IPR001322">
    <property type="entry name" value="Lamin_tail_dom"/>
</dbReference>
<dbReference type="InterPro" id="IPR036415">
    <property type="entry name" value="Lamin_tail_dom_sf"/>
</dbReference>
<name>A0ABS7Z209_9SPHI</name>